<dbReference type="RefSeq" id="WP_092958287.1">
    <property type="nucleotide sequence ID" value="NZ_FOSQ01000002.1"/>
</dbReference>
<dbReference type="PANTHER" id="PTHR38031:SF1">
    <property type="entry name" value="SULFUR CARRIER PROTEIN CYSO"/>
    <property type="match status" value="1"/>
</dbReference>
<dbReference type="Gene3D" id="3.10.20.30">
    <property type="match status" value="1"/>
</dbReference>
<dbReference type="EMBL" id="FOSQ01000002">
    <property type="protein sequence ID" value="SFK40596.1"/>
    <property type="molecule type" value="Genomic_DNA"/>
</dbReference>
<dbReference type="PANTHER" id="PTHR38031">
    <property type="entry name" value="SULFUR CARRIER PROTEIN SLR0821-RELATED"/>
    <property type="match status" value="1"/>
</dbReference>
<sequence length="88" mass="9154">MTVAVTIPAALARLFPGAPRHFDLDAATVAAAIEALDARHPGMADRIRDSTPAIRRHLNIFVSGEKAGLATHLPPGSEMLVMTAISGG</sequence>
<gene>
    <name evidence="1" type="ORF">SAMN02745775_102306</name>
</gene>
<dbReference type="InterPro" id="IPR003749">
    <property type="entry name" value="ThiS/MoaD-like"/>
</dbReference>
<dbReference type="Proteomes" id="UP000199473">
    <property type="component" value="Unassembled WGS sequence"/>
</dbReference>
<dbReference type="InterPro" id="IPR052045">
    <property type="entry name" value="Sulfur_Carrier/Prot_Modifier"/>
</dbReference>
<dbReference type="SUPFAM" id="SSF54285">
    <property type="entry name" value="MoaD/ThiS"/>
    <property type="match status" value="1"/>
</dbReference>
<dbReference type="InterPro" id="IPR012675">
    <property type="entry name" value="Beta-grasp_dom_sf"/>
</dbReference>
<proteinExistence type="predicted"/>
<dbReference type="OrthoDB" id="9156098at2"/>
<dbReference type="AlphaFoldDB" id="A0A1I3ZAC2"/>
<keyword evidence="2" id="KW-1185">Reference proteome</keyword>
<protein>
    <submittedName>
        <fullName evidence="1">Molybdopterin synthase subunit MoaD</fullName>
    </submittedName>
</protein>
<dbReference type="STRING" id="1123062.SAMN02745775_102306"/>
<evidence type="ECO:0000313" key="1">
    <source>
        <dbReference type="EMBL" id="SFK40596.1"/>
    </source>
</evidence>
<reference evidence="1 2" key="1">
    <citation type="submission" date="2016-10" db="EMBL/GenBank/DDBJ databases">
        <authorList>
            <person name="de Groot N.N."/>
        </authorList>
    </citation>
    <scope>NUCLEOTIDE SEQUENCE [LARGE SCALE GENOMIC DNA]</scope>
    <source>
        <strain evidence="1 2">DSM 19981</strain>
    </source>
</reference>
<name>A0A1I3ZAC2_9PROT</name>
<dbReference type="InterPro" id="IPR016155">
    <property type="entry name" value="Mopterin_synth/thiamin_S_b"/>
</dbReference>
<accession>A0A1I3ZAC2</accession>
<evidence type="ECO:0000313" key="2">
    <source>
        <dbReference type="Proteomes" id="UP000199473"/>
    </source>
</evidence>
<dbReference type="Pfam" id="PF02597">
    <property type="entry name" value="ThiS"/>
    <property type="match status" value="1"/>
</dbReference>
<organism evidence="1 2">
    <name type="scientific">Falsiroseomonas stagni DSM 19981</name>
    <dbReference type="NCBI Taxonomy" id="1123062"/>
    <lineage>
        <taxon>Bacteria</taxon>
        <taxon>Pseudomonadati</taxon>
        <taxon>Pseudomonadota</taxon>
        <taxon>Alphaproteobacteria</taxon>
        <taxon>Acetobacterales</taxon>
        <taxon>Roseomonadaceae</taxon>
        <taxon>Falsiroseomonas</taxon>
    </lineage>
</organism>